<name>A0A6J4LRB4_9CHLR</name>
<dbReference type="EMBL" id="CADCTR010002233">
    <property type="protein sequence ID" value="CAA9340413.1"/>
    <property type="molecule type" value="Genomic_DNA"/>
</dbReference>
<feature type="non-terminal residue" evidence="1">
    <location>
        <position position="63"/>
    </location>
</feature>
<gene>
    <name evidence="1" type="ORF">AVDCRST_MAG93-6631</name>
</gene>
<reference evidence="1" key="1">
    <citation type="submission" date="2020-02" db="EMBL/GenBank/DDBJ databases">
        <authorList>
            <person name="Meier V. D."/>
        </authorList>
    </citation>
    <scope>NUCLEOTIDE SEQUENCE</scope>
    <source>
        <strain evidence="1">AVDCRST_MAG93</strain>
    </source>
</reference>
<feature type="non-terminal residue" evidence="1">
    <location>
        <position position="1"/>
    </location>
</feature>
<proteinExistence type="predicted"/>
<protein>
    <submittedName>
        <fullName evidence="1">Uncharacterized protein</fullName>
    </submittedName>
</protein>
<accession>A0A6J4LRB4</accession>
<evidence type="ECO:0000313" key="1">
    <source>
        <dbReference type="EMBL" id="CAA9340413.1"/>
    </source>
</evidence>
<dbReference type="AlphaFoldDB" id="A0A6J4LRB4"/>
<organism evidence="1">
    <name type="scientific">uncultured Chloroflexia bacterium</name>
    <dbReference type="NCBI Taxonomy" id="1672391"/>
    <lineage>
        <taxon>Bacteria</taxon>
        <taxon>Bacillati</taxon>
        <taxon>Chloroflexota</taxon>
        <taxon>Chloroflexia</taxon>
        <taxon>environmental samples</taxon>
    </lineage>
</organism>
<sequence length="63" mass="6871">AARNHLSPGSGRCAATACAGRPCRRDADHALGLAVPAWRMLAGHRRSYHAMVRAARLRPRRRG</sequence>